<reference evidence="4" key="2">
    <citation type="submission" date="2015-01" db="EMBL/GenBank/DDBJ databases">
        <title>Evolutionary Origins and Diversification of the Mycorrhizal Mutualists.</title>
        <authorList>
            <consortium name="DOE Joint Genome Institute"/>
            <consortium name="Mycorrhizal Genomics Consortium"/>
            <person name="Kohler A."/>
            <person name="Kuo A."/>
            <person name="Nagy L.G."/>
            <person name="Floudas D."/>
            <person name="Copeland A."/>
            <person name="Barry K.W."/>
            <person name="Cichocki N."/>
            <person name="Veneault-Fourrey C."/>
            <person name="LaButti K."/>
            <person name="Lindquist E.A."/>
            <person name="Lipzen A."/>
            <person name="Lundell T."/>
            <person name="Morin E."/>
            <person name="Murat C."/>
            <person name="Riley R."/>
            <person name="Ohm R."/>
            <person name="Sun H."/>
            <person name="Tunlid A."/>
            <person name="Henrissat B."/>
            <person name="Grigoriev I.V."/>
            <person name="Hibbett D.S."/>
            <person name="Martin F."/>
        </authorList>
    </citation>
    <scope>NUCLEOTIDE SEQUENCE [LARGE SCALE GENOMIC DNA]</scope>
    <source>
        <strain evidence="4">LaAM-08-1</strain>
    </source>
</reference>
<gene>
    <name evidence="3" type="ORF">K443DRAFT_114773</name>
</gene>
<dbReference type="Proteomes" id="UP000054477">
    <property type="component" value="Unassembled WGS sequence"/>
</dbReference>
<evidence type="ECO:0000313" key="4">
    <source>
        <dbReference type="Proteomes" id="UP000054477"/>
    </source>
</evidence>
<feature type="transmembrane region" description="Helical" evidence="2">
    <location>
        <begin position="114"/>
        <end position="133"/>
    </location>
</feature>
<protein>
    <submittedName>
        <fullName evidence="3">Uncharacterized protein</fullName>
    </submittedName>
</protein>
<evidence type="ECO:0000313" key="3">
    <source>
        <dbReference type="EMBL" id="KIJ91639.1"/>
    </source>
</evidence>
<dbReference type="OrthoDB" id="3040402at2759"/>
<dbReference type="EMBL" id="KN838984">
    <property type="protein sequence ID" value="KIJ91639.1"/>
    <property type="molecule type" value="Genomic_DNA"/>
</dbReference>
<evidence type="ECO:0000256" key="1">
    <source>
        <dbReference type="SAM" id="MobiDB-lite"/>
    </source>
</evidence>
<sequence>MDQLASLAGVFAVALLRLLYVQFHHHRRQNSSPDKRPTSQQDEESQPLIAPPDVAQAFLRPGGKHTCILAALAYIAMTIFGRFAMKGHVVFDTDLTIVTVKEYGGPVLKDSRFVLGRGGMITVALIVLTRTLFYHSPDFLLKLRADAVALVVIPYVMEIFGAPVAQFSERHLMDFSIAPALGAACFLAAK</sequence>
<keyword evidence="2" id="KW-0812">Transmembrane</keyword>
<reference evidence="3 4" key="1">
    <citation type="submission" date="2014-04" db="EMBL/GenBank/DDBJ databases">
        <authorList>
            <consortium name="DOE Joint Genome Institute"/>
            <person name="Kuo A."/>
            <person name="Kohler A."/>
            <person name="Nagy L.G."/>
            <person name="Floudas D."/>
            <person name="Copeland A."/>
            <person name="Barry K.W."/>
            <person name="Cichocki N."/>
            <person name="Veneault-Fourrey C."/>
            <person name="LaButti K."/>
            <person name="Lindquist E.A."/>
            <person name="Lipzen A."/>
            <person name="Lundell T."/>
            <person name="Morin E."/>
            <person name="Murat C."/>
            <person name="Sun H."/>
            <person name="Tunlid A."/>
            <person name="Henrissat B."/>
            <person name="Grigoriev I.V."/>
            <person name="Hibbett D.S."/>
            <person name="Martin F."/>
            <person name="Nordberg H.P."/>
            <person name="Cantor M.N."/>
            <person name="Hua S.X."/>
        </authorList>
    </citation>
    <scope>NUCLEOTIDE SEQUENCE [LARGE SCALE GENOMIC DNA]</scope>
    <source>
        <strain evidence="3 4">LaAM-08-1</strain>
    </source>
</reference>
<name>A0A0C9WHR2_9AGAR</name>
<feature type="transmembrane region" description="Helical" evidence="2">
    <location>
        <begin position="6"/>
        <end position="23"/>
    </location>
</feature>
<keyword evidence="4" id="KW-1185">Reference proteome</keyword>
<feature type="transmembrane region" description="Helical" evidence="2">
    <location>
        <begin position="145"/>
        <end position="165"/>
    </location>
</feature>
<evidence type="ECO:0000256" key="2">
    <source>
        <dbReference type="SAM" id="Phobius"/>
    </source>
</evidence>
<accession>A0A0C9WHR2</accession>
<keyword evidence="2" id="KW-1133">Transmembrane helix</keyword>
<feature type="region of interest" description="Disordered" evidence="1">
    <location>
        <begin position="28"/>
        <end position="47"/>
    </location>
</feature>
<feature type="transmembrane region" description="Helical" evidence="2">
    <location>
        <begin position="66"/>
        <end position="85"/>
    </location>
</feature>
<dbReference type="HOGENOM" id="CLU_099119_0_0_1"/>
<dbReference type="AlphaFoldDB" id="A0A0C9WHR2"/>
<proteinExistence type="predicted"/>
<organism evidence="3 4">
    <name type="scientific">Laccaria amethystina LaAM-08-1</name>
    <dbReference type="NCBI Taxonomy" id="1095629"/>
    <lineage>
        <taxon>Eukaryota</taxon>
        <taxon>Fungi</taxon>
        <taxon>Dikarya</taxon>
        <taxon>Basidiomycota</taxon>
        <taxon>Agaricomycotina</taxon>
        <taxon>Agaricomycetes</taxon>
        <taxon>Agaricomycetidae</taxon>
        <taxon>Agaricales</taxon>
        <taxon>Agaricineae</taxon>
        <taxon>Hydnangiaceae</taxon>
        <taxon>Laccaria</taxon>
    </lineage>
</organism>
<keyword evidence="2" id="KW-0472">Membrane</keyword>